<name>A0AAD1RID3_PELCU</name>
<protein>
    <submittedName>
        <fullName evidence="1">Uncharacterized protein</fullName>
    </submittedName>
</protein>
<sequence>MCSMQECKILRHFRRTEQRNLDLYTGRHIGARSVPCWNVKLCRPWIRRVTSGVPRAFDSSYDYTWRRRAASGMPRASHGGKGPNTPGNN</sequence>
<keyword evidence="2" id="KW-1185">Reference proteome</keyword>
<dbReference type="EMBL" id="OW240913">
    <property type="protein sequence ID" value="CAH2256468.1"/>
    <property type="molecule type" value="Genomic_DNA"/>
</dbReference>
<dbReference type="AlphaFoldDB" id="A0AAD1RID3"/>
<evidence type="ECO:0000313" key="2">
    <source>
        <dbReference type="Proteomes" id="UP001295444"/>
    </source>
</evidence>
<gene>
    <name evidence="1" type="ORF">PECUL_23A023837</name>
</gene>
<accession>A0AAD1RID3</accession>
<reference evidence="1" key="1">
    <citation type="submission" date="2022-03" db="EMBL/GenBank/DDBJ databases">
        <authorList>
            <person name="Alioto T."/>
            <person name="Alioto T."/>
            <person name="Gomez Garrido J."/>
        </authorList>
    </citation>
    <scope>NUCLEOTIDE SEQUENCE</scope>
</reference>
<organism evidence="1 2">
    <name type="scientific">Pelobates cultripes</name>
    <name type="common">Western spadefoot toad</name>
    <dbReference type="NCBI Taxonomy" id="61616"/>
    <lineage>
        <taxon>Eukaryota</taxon>
        <taxon>Metazoa</taxon>
        <taxon>Chordata</taxon>
        <taxon>Craniata</taxon>
        <taxon>Vertebrata</taxon>
        <taxon>Euteleostomi</taxon>
        <taxon>Amphibia</taxon>
        <taxon>Batrachia</taxon>
        <taxon>Anura</taxon>
        <taxon>Pelobatoidea</taxon>
        <taxon>Pelobatidae</taxon>
        <taxon>Pelobates</taxon>
    </lineage>
</organism>
<proteinExistence type="predicted"/>
<dbReference type="Proteomes" id="UP001295444">
    <property type="component" value="Chromosome 02"/>
</dbReference>
<evidence type="ECO:0000313" key="1">
    <source>
        <dbReference type="EMBL" id="CAH2256468.1"/>
    </source>
</evidence>